<name>A0ABT7AZX3_9CYAN</name>
<dbReference type="EMBL" id="JAQOSP010000153">
    <property type="protein sequence ID" value="MDJ1172436.1"/>
    <property type="molecule type" value="Genomic_DNA"/>
</dbReference>
<evidence type="ECO:0000313" key="2">
    <source>
        <dbReference type="EMBL" id="MDJ1172436.1"/>
    </source>
</evidence>
<reference evidence="2 3" key="1">
    <citation type="submission" date="2023-01" db="EMBL/GenBank/DDBJ databases">
        <title>Novel diversity within Roseofilum (Cyanobacteria; Desertifilaceae) from marine benthic mats with descriptions of four novel species.</title>
        <authorList>
            <person name="Wang Y."/>
            <person name="Berthold D.E."/>
            <person name="Hu J."/>
            <person name="Lefler F.W."/>
            <person name="Laughinghouse H.D. IV."/>
        </authorList>
    </citation>
    <scope>NUCLEOTIDE SEQUENCE [LARGE SCALE GENOMIC DNA]</scope>
    <source>
        <strain evidence="2 3">BLCC-M154</strain>
    </source>
</reference>
<evidence type="ECO:0000256" key="1">
    <source>
        <dbReference type="SAM" id="MobiDB-lite"/>
    </source>
</evidence>
<dbReference type="Pfam" id="PF05991">
    <property type="entry name" value="NYN_YacP"/>
    <property type="match status" value="1"/>
</dbReference>
<feature type="region of interest" description="Disordered" evidence="1">
    <location>
        <begin position="141"/>
        <end position="163"/>
    </location>
</feature>
<proteinExistence type="predicted"/>
<dbReference type="PANTHER" id="PTHR34547">
    <property type="entry name" value="YACP-LIKE NYN DOMAIN PROTEIN"/>
    <property type="match status" value="1"/>
</dbReference>
<dbReference type="Proteomes" id="UP001235303">
    <property type="component" value="Unassembled WGS sequence"/>
</dbReference>
<dbReference type="RefSeq" id="WP_283756185.1">
    <property type="nucleotide sequence ID" value="NZ_JAQOSP010000153.1"/>
</dbReference>
<dbReference type="CDD" id="cd10912">
    <property type="entry name" value="PIN_YacP-like"/>
    <property type="match status" value="1"/>
</dbReference>
<dbReference type="PANTHER" id="PTHR34547:SF1">
    <property type="entry name" value="YACP-LIKE NYN DOMAIN PROTEIN"/>
    <property type="match status" value="1"/>
</dbReference>
<keyword evidence="3" id="KW-1185">Reference proteome</keyword>
<comment type="caution">
    <text evidence="2">The sequence shown here is derived from an EMBL/GenBank/DDBJ whole genome shotgun (WGS) entry which is preliminary data.</text>
</comment>
<feature type="compositionally biased region" description="Basic residues" evidence="1">
    <location>
        <begin position="146"/>
        <end position="158"/>
    </location>
</feature>
<sequence length="183" mass="20761">MSRPRTTAILFVDGYNIIGAWSDLQAIRDRQGLEVARQQLIEVLTNYGAFRGYDTRIVFDAHLQATPNHREVITHQVSVYYTHFGQTADSYIEIACAKFRRSIEKYQKRLIVATSDRAQQMTVIGYGAEWMSASRLAHEVSSSQTRLRRQQKSPKKSSSRFLAHGLSPSAQERLAALRMGLPS</sequence>
<organism evidence="2 3">
    <name type="scientific">Roseofilum acuticapitatum BLCC-M154</name>
    <dbReference type="NCBI Taxonomy" id="3022444"/>
    <lineage>
        <taxon>Bacteria</taxon>
        <taxon>Bacillati</taxon>
        <taxon>Cyanobacteriota</taxon>
        <taxon>Cyanophyceae</taxon>
        <taxon>Desertifilales</taxon>
        <taxon>Desertifilaceae</taxon>
        <taxon>Roseofilum</taxon>
        <taxon>Roseofilum acuticapitatum</taxon>
    </lineage>
</organism>
<dbReference type="InterPro" id="IPR010298">
    <property type="entry name" value="YacP-like"/>
</dbReference>
<protein>
    <submittedName>
        <fullName evidence="2">NYN domain-containing protein</fullName>
    </submittedName>
</protein>
<evidence type="ECO:0000313" key="3">
    <source>
        <dbReference type="Proteomes" id="UP001235303"/>
    </source>
</evidence>
<accession>A0ABT7AZX3</accession>
<gene>
    <name evidence="2" type="ORF">PMG71_23695</name>
</gene>